<evidence type="ECO:0000256" key="1">
    <source>
        <dbReference type="SAM" id="MobiDB-lite"/>
    </source>
</evidence>
<dbReference type="Proteomes" id="UP000298246">
    <property type="component" value="Unassembled WGS sequence"/>
</dbReference>
<dbReference type="AlphaFoldDB" id="A0A4Y8PTT6"/>
<feature type="compositionally biased region" description="Low complexity" evidence="1">
    <location>
        <begin position="20"/>
        <end position="37"/>
    </location>
</feature>
<feature type="compositionally biased region" description="Acidic residues" evidence="1">
    <location>
        <begin position="600"/>
        <end position="613"/>
    </location>
</feature>
<proteinExistence type="predicted"/>
<name>A0A4Y8PTT6_9BACL</name>
<keyword evidence="3" id="KW-1185">Reference proteome</keyword>
<protein>
    <submittedName>
        <fullName evidence="2">Uncharacterized protein</fullName>
    </submittedName>
</protein>
<feature type="compositionally biased region" description="Acidic residues" evidence="1">
    <location>
        <begin position="672"/>
        <end position="682"/>
    </location>
</feature>
<accession>A0A4Y8PTT6</accession>
<feature type="compositionally biased region" description="Basic and acidic residues" evidence="1">
    <location>
        <begin position="640"/>
        <end position="649"/>
    </location>
</feature>
<feature type="compositionally biased region" description="Polar residues" evidence="1">
    <location>
        <begin position="1"/>
        <end position="12"/>
    </location>
</feature>
<dbReference type="EMBL" id="MYFO01000036">
    <property type="protein sequence ID" value="TFE84288.1"/>
    <property type="molecule type" value="Genomic_DNA"/>
</dbReference>
<dbReference type="OrthoDB" id="2653103at2"/>
<feature type="compositionally biased region" description="Low complexity" evidence="1">
    <location>
        <begin position="652"/>
        <end position="668"/>
    </location>
</feature>
<organism evidence="2 3">
    <name type="scientific">Paenibacillus athensensis</name>
    <dbReference type="NCBI Taxonomy" id="1967502"/>
    <lineage>
        <taxon>Bacteria</taxon>
        <taxon>Bacillati</taxon>
        <taxon>Bacillota</taxon>
        <taxon>Bacilli</taxon>
        <taxon>Bacillales</taxon>
        <taxon>Paenibacillaceae</taxon>
        <taxon>Paenibacillus</taxon>
    </lineage>
</organism>
<feature type="region of interest" description="Disordered" evidence="1">
    <location>
        <begin position="634"/>
        <end position="682"/>
    </location>
</feature>
<evidence type="ECO:0000313" key="2">
    <source>
        <dbReference type="EMBL" id="TFE84288.1"/>
    </source>
</evidence>
<evidence type="ECO:0000313" key="3">
    <source>
        <dbReference type="Proteomes" id="UP000298246"/>
    </source>
</evidence>
<feature type="region of interest" description="Disordered" evidence="1">
    <location>
        <begin position="1"/>
        <end position="37"/>
    </location>
</feature>
<reference evidence="2 3" key="1">
    <citation type="submission" date="2017-03" db="EMBL/GenBank/DDBJ databases">
        <title>Isolation of Levoglucosan Utilizing Bacteria.</title>
        <authorList>
            <person name="Arya A.S."/>
        </authorList>
    </citation>
    <scope>NUCLEOTIDE SEQUENCE [LARGE SCALE GENOMIC DNA]</scope>
    <source>
        <strain evidence="2 3">MEC069</strain>
    </source>
</reference>
<comment type="caution">
    <text evidence="2">The sequence shown here is derived from an EMBL/GenBank/DDBJ whole genome shotgun (WGS) entry which is preliminary data.</text>
</comment>
<feature type="region of interest" description="Disordered" evidence="1">
    <location>
        <begin position="591"/>
        <end position="613"/>
    </location>
</feature>
<sequence length="682" mass="71999">MARQRPLQSKSASGDRHTVSSAPEAIPSSESELTSSSALSYSQIMQLQRSVGNRSVAAMLTAGASSSVIRRMAGVEMQTDMPVRDARNANYDYQTQLVHVSRTDGKSEAGEPFFSVETDFGDYEEPDAKAGAAKKISTSVLEFVTPPKSEKSAFMQDIEMAQRMMAAVNHVTRAGAQNAPLEQAVEKFESEVKDGEVKVERLEAGAKLKPMLRRVQDRPRLMSFQPQLTAGVGLDQLPALIAALSKNTTLNTLALNVLEAEEVGKTLKKVDKLSGEAKGLASLVTTYFRQGQLFDGKSYPKSAFPLMARTDFHSMYGQLSPAEQELFKQWAVAEKAAEGAKPVFLRGFDGGKGPTYGHWLDSISRPQAFVLNDNDKADIAGDLAISLGQRLKLDKVDKTKLSAASTPAVVALGKNDLPSRADAEALAKDLAKGDGAKLKLLMAEVATVYTTEFEKVTQSKQRKDLMSRGDVTNAASSMGARTVADEKGHDEYKQAVLELRTLEPVEEDGRAIKKAEDMGLIPYFSKLWNQLYRIIDVKKVTDTDDLEQEIAASEADAPVAASAAATGAAAGAGAGPGSGSGSSSGATAAAVPAAAARTDEEADGAEADVEGDSAEFDQMTILLTMSLIKQMQAAQGQADAKGEDAKGEDAGEAAAATAAAGTAPAQAAVNDAEGDGEGDGGE</sequence>
<dbReference type="RefSeq" id="WP_134756264.1">
    <property type="nucleotide sequence ID" value="NZ_MYFO02000001.1"/>
</dbReference>
<gene>
    <name evidence="2" type="ORF">B5M42_20540</name>
</gene>